<reference evidence="6 7" key="1">
    <citation type="journal article" date="2016" name="Syst. Appl. Microbiol.">
        <title>Pararhizobium polonicum sp. nov. isolated from tumors on stone fruit rootstocks.</title>
        <authorList>
            <person name="Pulawska J."/>
            <person name="Kuzmanovic N."/>
            <person name="Willems A."/>
            <person name="Pothier J.F."/>
        </authorList>
    </citation>
    <scope>NUCLEOTIDE SEQUENCE [LARGE SCALE GENOMIC DNA]</scope>
    <source>
        <strain evidence="6 7">F5.1</strain>
    </source>
</reference>
<dbReference type="InterPro" id="IPR036388">
    <property type="entry name" value="WH-like_DNA-bd_sf"/>
</dbReference>
<dbReference type="STRING" id="1612624.ADU59_13840"/>
<proteinExistence type="inferred from homology"/>
<evidence type="ECO:0000313" key="6">
    <source>
        <dbReference type="EMBL" id="OBZ94886.1"/>
    </source>
</evidence>
<accession>A0A1C7P1M2</accession>
<dbReference type="CDD" id="cd08432">
    <property type="entry name" value="PBP2_GcdR_TrpI_HvrB_AmpR_like"/>
    <property type="match status" value="1"/>
</dbReference>
<dbReference type="PANTHER" id="PTHR30537">
    <property type="entry name" value="HTH-TYPE TRANSCRIPTIONAL REGULATOR"/>
    <property type="match status" value="1"/>
</dbReference>
<dbReference type="InterPro" id="IPR036390">
    <property type="entry name" value="WH_DNA-bd_sf"/>
</dbReference>
<organism evidence="6 7">
    <name type="scientific">Pararhizobium polonicum</name>
    <dbReference type="NCBI Taxonomy" id="1612624"/>
    <lineage>
        <taxon>Bacteria</taxon>
        <taxon>Pseudomonadati</taxon>
        <taxon>Pseudomonadota</taxon>
        <taxon>Alphaproteobacteria</taxon>
        <taxon>Hyphomicrobiales</taxon>
        <taxon>Rhizobiaceae</taxon>
        <taxon>Rhizobium/Agrobacterium group</taxon>
        <taxon>Pararhizobium</taxon>
    </lineage>
</organism>
<dbReference type="PANTHER" id="PTHR30537:SF26">
    <property type="entry name" value="GLYCINE CLEAVAGE SYSTEM TRANSCRIPTIONAL ACTIVATOR"/>
    <property type="match status" value="1"/>
</dbReference>
<dbReference type="SUPFAM" id="SSF46785">
    <property type="entry name" value="Winged helix' DNA-binding domain"/>
    <property type="match status" value="1"/>
</dbReference>
<dbReference type="Proteomes" id="UP000093111">
    <property type="component" value="Unassembled WGS sequence"/>
</dbReference>
<protein>
    <submittedName>
        <fullName evidence="6">Transcriptional regulator</fullName>
    </submittedName>
</protein>
<gene>
    <name evidence="6" type="ORF">ADU59_13840</name>
</gene>
<dbReference type="Gene3D" id="3.40.190.10">
    <property type="entry name" value="Periplasmic binding protein-like II"/>
    <property type="match status" value="2"/>
</dbReference>
<dbReference type="PATRIC" id="fig|1612624.7.peg.4678"/>
<keyword evidence="2" id="KW-0805">Transcription regulation</keyword>
<dbReference type="OrthoDB" id="9793571at2"/>
<dbReference type="Pfam" id="PF03466">
    <property type="entry name" value="LysR_substrate"/>
    <property type="match status" value="1"/>
</dbReference>
<dbReference type="RefSeq" id="WP_068954710.1">
    <property type="nucleotide sequence ID" value="NZ_LGLV01000008.1"/>
</dbReference>
<evidence type="ECO:0000259" key="5">
    <source>
        <dbReference type="PROSITE" id="PS50931"/>
    </source>
</evidence>
<dbReference type="GO" id="GO:0003700">
    <property type="term" value="F:DNA-binding transcription factor activity"/>
    <property type="evidence" value="ECO:0007669"/>
    <property type="project" value="InterPro"/>
</dbReference>
<name>A0A1C7P1M2_9HYPH</name>
<keyword evidence="7" id="KW-1185">Reference proteome</keyword>
<keyword evidence="4" id="KW-0804">Transcription</keyword>
<comment type="similarity">
    <text evidence="1">Belongs to the LysR transcriptional regulatory family.</text>
</comment>
<dbReference type="InterPro" id="IPR058163">
    <property type="entry name" value="LysR-type_TF_proteobact-type"/>
</dbReference>
<dbReference type="SUPFAM" id="SSF53850">
    <property type="entry name" value="Periplasmic binding protein-like II"/>
    <property type="match status" value="1"/>
</dbReference>
<dbReference type="Pfam" id="PF00126">
    <property type="entry name" value="HTH_1"/>
    <property type="match status" value="1"/>
</dbReference>
<evidence type="ECO:0000256" key="1">
    <source>
        <dbReference type="ARBA" id="ARBA00009437"/>
    </source>
</evidence>
<evidence type="ECO:0000256" key="2">
    <source>
        <dbReference type="ARBA" id="ARBA00023015"/>
    </source>
</evidence>
<dbReference type="GO" id="GO:0006351">
    <property type="term" value="P:DNA-templated transcription"/>
    <property type="evidence" value="ECO:0007669"/>
    <property type="project" value="TreeGrafter"/>
</dbReference>
<dbReference type="AlphaFoldDB" id="A0A1C7P1M2"/>
<evidence type="ECO:0000256" key="3">
    <source>
        <dbReference type="ARBA" id="ARBA00023125"/>
    </source>
</evidence>
<keyword evidence="3" id="KW-0238">DNA-binding</keyword>
<feature type="domain" description="HTH lysR-type" evidence="5">
    <location>
        <begin position="5"/>
        <end position="62"/>
    </location>
</feature>
<dbReference type="GO" id="GO:0043565">
    <property type="term" value="F:sequence-specific DNA binding"/>
    <property type="evidence" value="ECO:0007669"/>
    <property type="project" value="TreeGrafter"/>
</dbReference>
<dbReference type="PROSITE" id="PS50931">
    <property type="entry name" value="HTH_LYSR"/>
    <property type="match status" value="1"/>
</dbReference>
<dbReference type="EMBL" id="LGLV01000008">
    <property type="protein sequence ID" value="OBZ94886.1"/>
    <property type="molecule type" value="Genomic_DNA"/>
</dbReference>
<dbReference type="Gene3D" id="1.10.10.10">
    <property type="entry name" value="Winged helix-like DNA-binding domain superfamily/Winged helix DNA-binding domain"/>
    <property type="match status" value="1"/>
</dbReference>
<sequence>MQRIPSTQALRALESFARHGTVWKAADELNLTRSAISHQLRLLERELGFQILNRVGTRIELTEQGLGYAADIRHALNSIAGSAARHASRGVSGSITVSCPPGFASNWLCSYISHFRDAYPDVRISIVTPRRLDDISNPDVDVFIAFGTGNWPSMQVELIVEVEFAPLCSPILLNKIGGLNDPNDIKKMCLLHLTDYEDWETWLALAGVDQSYASTGIIFSDMNLVFAATLSGQGVAVGDRFTCRHAMKSGQLVQPFDISINSSRSYYLVTSEAKADNQAVVAFSSWLRSEMLKNDADA</sequence>
<comment type="caution">
    <text evidence="6">The sequence shown here is derived from an EMBL/GenBank/DDBJ whole genome shotgun (WGS) entry which is preliminary data.</text>
</comment>
<dbReference type="InterPro" id="IPR005119">
    <property type="entry name" value="LysR_subst-bd"/>
</dbReference>
<evidence type="ECO:0000313" key="7">
    <source>
        <dbReference type="Proteomes" id="UP000093111"/>
    </source>
</evidence>
<evidence type="ECO:0000256" key="4">
    <source>
        <dbReference type="ARBA" id="ARBA00023163"/>
    </source>
</evidence>
<dbReference type="InterPro" id="IPR000847">
    <property type="entry name" value="LysR_HTH_N"/>
</dbReference>